<keyword evidence="3" id="KW-1185">Reference proteome</keyword>
<evidence type="ECO:0000313" key="2">
    <source>
        <dbReference type="EMBL" id="KMZ66293.1"/>
    </source>
</evidence>
<organism evidence="2 3">
    <name type="scientific">Zostera marina</name>
    <name type="common">Eelgrass</name>
    <dbReference type="NCBI Taxonomy" id="29655"/>
    <lineage>
        <taxon>Eukaryota</taxon>
        <taxon>Viridiplantae</taxon>
        <taxon>Streptophyta</taxon>
        <taxon>Embryophyta</taxon>
        <taxon>Tracheophyta</taxon>
        <taxon>Spermatophyta</taxon>
        <taxon>Magnoliopsida</taxon>
        <taxon>Liliopsida</taxon>
        <taxon>Zosteraceae</taxon>
        <taxon>Zostera</taxon>
    </lineage>
</organism>
<feature type="compositionally biased region" description="Basic residues" evidence="1">
    <location>
        <begin position="120"/>
        <end position="130"/>
    </location>
</feature>
<protein>
    <submittedName>
        <fullName evidence="2">Uncharacterized protein</fullName>
    </submittedName>
</protein>
<accession>A0A0K9PB26</accession>
<gene>
    <name evidence="2" type="ORF">ZOSMA_2G03080</name>
</gene>
<comment type="caution">
    <text evidence="2">The sequence shown here is derived from an EMBL/GenBank/DDBJ whole genome shotgun (WGS) entry which is preliminary data.</text>
</comment>
<evidence type="ECO:0000256" key="1">
    <source>
        <dbReference type="SAM" id="MobiDB-lite"/>
    </source>
</evidence>
<feature type="region of interest" description="Disordered" evidence="1">
    <location>
        <begin position="90"/>
        <end position="130"/>
    </location>
</feature>
<sequence>MENMKKSNRQVRFDVIGDSTIADLRDKHGVQEEHSSPSSIISSILPITSTNESGESLLRGQVKNILLKKDDEDEEFSPVLTVLPSSTLSKNGENFPGQKLTFSADEDYEGDPEMEDVLKKSKRRRRALIG</sequence>
<feature type="compositionally biased region" description="Acidic residues" evidence="1">
    <location>
        <begin position="104"/>
        <end position="115"/>
    </location>
</feature>
<proteinExistence type="predicted"/>
<name>A0A0K9PB26_ZOSMR</name>
<reference evidence="3" key="1">
    <citation type="journal article" date="2016" name="Nature">
        <title>The genome of the seagrass Zostera marina reveals angiosperm adaptation to the sea.</title>
        <authorList>
            <person name="Olsen J.L."/>
            <person name="Rouze P."/>
            <person name="Verhelst B."/>
            <person name="Lin Y.-C."/>
            <person name="Bayer T."/>
            <person name="Collen J."/>
            <person name="Dattolo E."/>
            <person name="De Paoli E."/>
            <person name="Dittami S."/>
            <person name="Maumus F."/>
            <person name="Michel G."/>
            <person name="Kersting A."/>
            <person name="Lauritano C."/>
            <person name="Lohaus R."/>
            <person name="Toepel M."/>
            <person name="Tonon T."/>
            <person name="Vanneste K."/>
            <person name="Amirebrahimi M."/>
            <person name="Brakel J."/>
            <person name="Bostroem C."/>
            <person name="Chovatia M."/>
            <person name="Grimwood J."/>
            <person name="Jenkins J.W."/>
            <person name="Jueterbock A."/>
            <person name="Mraz A."/>
            <person name="Stam W.T."/>
            <person name="Tice H."/>
            <person name="Bornberg-Bauer E."/>
            <person name="Green P.J."/>
            <person name="Pearson G.A."/>
            <person name="Procaccini G."/>
            <person name="Duarte C.M."/>
            <person name="Schmutz J."/>
            <person name="Reusch T.B.H."/>
            <person name="Van de Peer Y."/>
        </authorList>
    </citation>
    <scope>NUCLEOTIDE SEQUENCE [LARGE SCALE GENOMIC DNA]</scope>
    <source>
        <strain evidence="3">cv. Finnish</strain>
    </source>
</reference>
<evidence type="ECO:0000313" key="3">
    <source>
        <dbReference type="Proteomes" id="UP000036987"/>
    </source>
</evidence>
<dbReference type="AlphaFoldDB" id="A0A0K9PB26"/>
<dbReference type="Proteomes" id="UP000036987">
    <property type="component" value="Unassembled WGS sequence"/>
</dbReference>
<dbReference type="EMBL" id="LFYR01000981">
    <property type="protein sequence ID" value="KMZ66293.1"/>
    <property type="molecule type" value="Genomic_DNA"/>
</dbReference>